<dbReference type="RefSeq" id="WP_283536132.1">
    <property type="nucleotide sequence ID" value="NZ_CP073633.1"/>
</dbReference>
<evidence type="ECO:0000313" key="2">
    <source>
        <dbReference type="EMBL" id="WHQ72037.1"/>
    </source>
</evidence>
<dbReference type="AlphaFoldDB" id="A0AAX3WKP5"/>
<feature type="region of interest" description="Disordered" evidence="1">
    <location>
        <begin position="1"/>
        <end position="26"/>
    </location>
</feature>
<dbReference type="Proteomes" id="UP001223720">
    <property type="component" value="Chromosome"/>
</dbReference>
<sequence length="176" mass="19156">MTTPTTETKAQRKTFDGPSAGTATMSLTPGTASQLQRIATIVAKFREAGEAARIAVAECNHRISDTAGAFIPTPEMEGTVRQAEAAAHAVNQVYLDTLATPDLPDGILIEVLQVRVLEQGGCDKWCAKIRSLGGPRITARWLFRCRHNHMLGMGGRVDPRVRRALILEDAHTQNIR</sequence>
<gene>
    <name evidence="2" type="ORF">KEC54_11105</name>
</gene>
<name>A0AAX3WKP5_METEX</name>
<evidence type="ECO:0000256" key="1">
    <source>
        <dbReference type="SAM" id="MobiDB-lite"/>
    </source>
</evidence>
<accession>A0AAX3WKP5</accession>
<protein>
    <submittedName>
        <fullName evidence="2">Uncharacterized protein</fullName>
    </submittedName>
</protein>
<evidence type="ECO:0000313" key="3">
    <source>
        <dbReference type="Proteomes" id="UP001223720"/>
    </source>
</evidence>
<proteinExistence type="predicted"/>
<reference evidence="2" key="1">
    <citation type="journal article" date="2022" name="Biotechnol. Bioprocess Eng.">
        <title>Pan-genome Analysis Reveals Comparative Genomic Features of Central Metabolic Pathways in Methylorubrum extorquens.</title>
        <authorList>
            <person name="Lee G.M."/>
            <person name="Scott-Nevros Z.K."/>
            <person name="Lee S.-M."/>
            <person name="Kim D."/>
        </authorList>
    </citation>
    <scope>NUCLEOTIDE SEQUENCE</scope>
    <source>
        <strain evidence="2">ATCC 55366</strain>
    </source>
</reference>
<organism evidence="2 3">
    <name type="scientific">Methylorubrum extorquens</name>
    <name type="common">Methylobacterium dichloromethanicum</name>
    <name type="synonym">Methylobacterium extorquens</name>
    <dbReference type="NCBI Taxonomy" id="408"/>
    <lineage>
        <taxon>Bacteria</taxon>
        <taxon>Pseudomonadati</taxon>
        <taxon>Pseudomonadota</taxon>
        <taxon>Alphaproteobacteria</taxon>
        <taxon>Hyphomicrobiales</taxon>
        <taxon>Methylobacteriaceae</taxon>
        <taxon>Methylorubrum</taxon>
    </lineage>
</organism>
<dbReference type="EMBL" id="CP073633">
    <property type="protein sequence ID" value="WHQ72037.1"/>
    <property type="molecule type" value="Genomic_DNA"/>
</dbReference>